<dbReference type="Pfam" id="PF02571">
    <property type="entry name" value="CbiJ"/>
    <property type="match status" value="1"/>
</dbReference>
<keyword evidence="5" id="KW-1185">Reference proteome</keyword>
<dbReference type="EMBL" id="FQVF01000021">
    <property type="protein sequence ID" value="SHG42018.1"/>
    <property type="molecule type" value="Genomic_DNA"/>
</dbReference>
<evidence type="ECO:0000256" key="3">
    <source>
        <dbReference type="ARBA" id="ARBA00023002"/>
    </source>
</evidence>
<dbReference type="GO" id="GO:0009236">
    <property type="term" value="P:cobalamin biosynthetic process"/>
    <property type="evidence" value="ECO:0007669"/>
    <property type="project" value="UniProtKB-UniPathway"/>
</dbReference>
<evidence type="ECO:0000313" key="5">
    <source>
        <dbReference type="Proteomes" id="UP000184517"/>
    </source>
</evidence>
<dbReference type="PANTHER" id="PTHR36925">
    <property type="entry name" value="COBALT-PRECORRIN-6A REDUCTASE"/>
    <property type="match status" value="1"/>
</dbReference>
<evidence type="ECO:0000313" key="4">
    <source>
        <dbReference type="EMBL" id="SHG42018.1"/>
    </source>
</evidence>
<dbReference type="AlphaFoldDB" id="A0A1M5JNB5"/>
<dbReference type="GO" id="GO:0016994">
    <property type="term" value="F:precorrin-6A reductase activity"/>
    <property type="evidence" value="ECO:0007669"/>
    <property type="project" value="InterPro"/>
</dbReference>
<organism evidence="4 5">
    <name type="scientific">Marinomonas polaris DSM 16579</name>
    <dbReference type="NCBI Taxonomy" id="1122206"/>
    <lineage>
        <taxon>Bacteria</taxon>
        <taxon>Pseudomonadati</taxon>
        <taxon>Pseudomonadota</taxon>
        <taxon>Gammaproteobacteria</taxon>
        <taxon>Oceanospirillales</taxon>
        <taxon>Oceanospirillaceae</taxon>
        <taxon>Marinomonas</taxon>
    </lineage>
</organism>
<gene>
    <name evidence="4" type="ORF">SAMN02745753_03900</name>
</gene>
<accession>A0A1M5JNB5</accession>
<name>A0A1M5JNB5_9GAMM</name>
<comment type="pathway">
    <text evidence="1">Cofactor biosynthesis; adenosylcobalamin biosynthesis.</text>
</comment>
<sequence>MKILLLGGTADARHLADALHKKGQNQSGLNHSKLNVIYSLAGLVRIPKVDCQLVVGGFTQFGGLAQYLKDNNIGAILDVTHPYAQTMSSKAVIAAKDVGIPCWRFHRPAWQQEEGDNWQDYQDEADLLAQLDGFRVPLLSAGQMSEALLKRIMQLPSIERIVWRTAVEPKFSLPDNIDWIKAIGPFALEDERQLLVAHSIDVIVSKNSGGSATYSKLEAARELSISVLLHARPILPDADREFSDTEECLQACLAAWGNTSIHIKHQQKDSQQ</sequence>
<dbReference type="OrthoDB" id="5183775at2"/>
<protein>
    <submittedName>
        <fullName evidence="4">Precorrin-6A/cobalt-precorrin-6A reductase</fullName>
    </submittedName>
</protein>
<keyword evidence="3" id="KW-0560">Oxidoreductase</keyword>
<evidence type="ECO:0000256" key="2">
    <source>
        <dbReference type="ARBA" id="ARBA00022573"/>
    </source>
</evidence>
<evidence type="ECO:0000256" key="1">
    <source>
        <dbReference type="ARBA" id="ARBA00004953"/>
    </source>
</evidence>
<dbReference type="STRING" id="1122206.SAMN02745753_03900"/>
<reference evidence="5" key="1">
    <citation type="submission" date="2016-11" db="EMBL/GenBank/DDBJ databases">
        <authorList>
            <person name="Varghese N."/>
            <person name="Submissions S."/>
        </authorList>
    </citation>
    <scope>NUCLEOTIDE SEQUENCE [LARGE SCALE GENOMIC DNA]</scope>
    <source>
        <strain evidence="5">DSM 16579</strain>
    </source>
</reference>
<dbReference type="InterPro" id="IPR003723">
    <property type="entry name" value="Precorrin-6x_reduct"/>
</dbReference>
<dbReference type="RefSeq" id="WP_072841310.1">
    <property type="nucleotide sequence ID" value="NZ_FQVF01000021.1"/>
</dbReference>
<dbReference type="Proteomes" id="UP000184517">
    <property type="component" value="Unassembled WGS sequence"/>
</dbReference>
<dbReference type="PANTHER" id="PTHR36925:SF1">
    <property type="entry name" value="COBALT-PRECORRIN-6A REDUCTASE"/>
    <property type="match status" value="1"/>
</dbReference>
<dbReference type="PROSITE" id="PS51014">
    <property type="entry name" value="COBK_CBIJ"/>
    <property type="match status" value="1"/>
</dbReference>
<keyword evidence="2" id="KW-0169">Cobalamin biosynthesis</keyword>
<proteinExistence type="predicted"/>
<dbReference type="UniPathway" id="UPA00148"/>